<evidence type="ECO:0000256" key="3">
    <source>
        <dbReference type="ARBA" id="ARBA00023015"/>
    </source>
</evidence>
<evidence type="ECO:0000256" key="4">
    <source>
        <dbReference type="ARBA" id="ARBA00023125"/>
    </source>
</evidence>
<reference evidence="8 9" key="1">
    <citation type="submission" date="2020-03" db="EMBL/GenBank/DDBJ databases">
        <title>Bradyrhizobium diversity isolated from nodules of Muelleranthus trifoliolatus.</title>
        <authorList>
            <person name="Klepa M."/>
            <person name="Helene L."/>
            <person name="Hungria M."/>
        </authorList>
    </citation>
    <scope>NUCLEOTIDE SEQUENCE [LARGE SCALE GENOMIC DNA]</scope>
    <source>
        <strain evidence="8 9">WSM 1744</strain>
    </source>
</reference>
<feature type="domain" description="HTH lysR-type" evidence="7">
    <location>
        <begin position="1"/>
        <end position="58"/>
    </location>
</feature>
<dbReference type="PRINTS" id="PR00039">
    <property type="entry name" value="HTHLYSR"/>
</dbReference>
<dbReference type="FunFam" id="1.10.10.10:FF:000001">
    <property type="entry name" value="LysR family transcriptional regulator"/>
    <property type="match status" value="1"/>
</dbReference>
<protein>
    <submittedName>
        <fullName evidence="8">LysR family transcriptional regulator</fullName>
    </submittedName>
</protein>
<evidence type="ECO:0000256" key="6">
    <source>
        <dbReference type="SAM" id="MobiDB-lite"/>
    </source>
</evidence>
<dbReference type="GO" id="GO:0003700">
    <property type="term" value="F:DNA-binding transcription factor activity"/>
    <property type="evidence" value="ECO:0007669"/>
    <property type="project" value="InterPro"/>
</dbReference>
<dbReference type="SUPFAM" id="SSF46785">
    <property type="entry name" value="Winged helix' DNA-binding domain"/>
    <property type="match status" value="1"/>
</dbReference>
<evidence type="ECO:0000313" key="8">
    <source>
        <dbReference type="EMBL" id="NOJ46004.1"/>
    </source>
</evidence>
<dbReference type="Proteomes" id="UP000528734">
    <property type="component" value="Unassembled WGS sequence"/>
</dbReference>
<dbReference type="InterPro" id="IPR005119">
    <property type="entry name" value="LysR_subst-bd"/>
</dbReference>
<comment type="similarity">
    <text evidence="2">Belongs to the LysR transcriptional regulatory family.</text>
</comment>
<dbReference type="EMBL" id="JAAVLW010000002">
    <property type="protein sequence ID" value="NOJ46004.1"/>
    <property type="molecule type" value="Genomic_DNA"/>
</dbReference>
<evidence type="ECO:0000256" key="5">
    <source>
        <dbReference type="ARBA" id="ARBA00023163"/>
    </source>
</evidence>
<gene>
    <name evidence="8" type="ORF">HCN50_07020</name>
</gene>
<dbReference type="GO" id="GO:0003677">
    <property type="term" value="F:DNA binding"/>
    <property type="evidence" value="ECO:0007669"/>
    <property type="project" value="UniProtKB-KW"/>
</dbReference>
<dbReference type="Gene3D" id="3.40.190.290">
    <property type="match status" value="1"/>
</dbReference>
<feature type="region of interest" description="Disordered" evidence="6">
    <location>
        <begin position="302"/>
        <end position="325"/>
    </location>
</feature>
<dbReference type="InterPro" id="IPR036390">
    <property type="entry name" value="WH_DNA-bd_sf"/>
</dbReference>
<evidence type="ECO:0000256" key="1">
    <source>
        <dbReference type="ARBA" id="ARBA00003502"/>
    </source>
</evidence>
<organism evidence="8 9">
    <name type="scientific">Bradyrhizobium archetypum</name>
    <dbReference type="NCBI Taxonomy" id="2721160"/>
    <lineage>
        <taxon>Bacteria</taxon>
        <taxon>Pseudomonadati</taxon>
        <taxon>Pseudomonadota</taxon>
        <taxon>Alphaproteobacteria</taxon>
        <taxon>Hyphomicrobiales</taxon>
        <taxon>Nitrobacteraceae</taxon>
        <taxon>Bradyrhizobium</taxon>
    </lineage>
</organism>
<dbReference type="Gene3D" id="1.10.10.10">
    <property type="entry name" value="Winged helix-like DNA-binding domain superfamily/Winged helix DNA-binding domain"/>
    <property type="match status" value="1"/>
</dbReference>
<dbReference type="InterPro" id="IPR000847">
    <property type="entry name" value="LysR_HTH_N"/>
</dbReference>
<dbReference type="AlphaFoldDB" id="A0A7Y4M151"/>
<evidence type="ECO:0000313" key="9">
    <source>
        <dbReference type="Proteomes" id="UP000528734"/>
    </source>
</evidence>
<evidence type="ECO:0000259" key="7">
    <source>
        <dbReference type="PROSITE" id="PS50931"/>
    </source>
</evidence>
<sequence length="325" mass="36273">MDLRHARTFVVVAELGTVSRAALRLHIAQPALSRQITALEQELGLKLFDRVGRRLVLTGEGEQLLSDCRGLLNYASAIDERAQLLQRGDTGVLKVGASPQHIESVLSTFLHLYAQRYPNVQIKLIEAAGLDTMKMLERGEIHLGQNLAYIVDPNDQRLASLSLQHVDLLAACHPSVMLSETRTIEISKLAPHPLLLLDSSFVVRKSFDAACRLANLKPNIFLESHTPHTLLALAEAGHGVAIIPSQLRIRHHKLRIVSVTYRGKPLREGMVIVWDRRRPLPGYAKAYCEMLANHVREIFPITRPSNPPSEAKHVPVSHNTRRKPP</sequence>
<keyword evidence="4" id="KW-0238">DNA-binding</keyword>
<comment type="function">
    <text evidence="1">NodD regulates the expression of the nodABCFE genes which encode other nodulation proteins. NodD is also a negative regulator of its own expression. Binds flavonoids as inducers.</text>
</comment>
<evidence type="ECO:0000256" key="2">
    <source>
        <dbReference type="ARBA" id="ARBA00009437"/>
    </source>
</evidence>
<dbReference type="PROSITE" id="PS50931">
    <property type="entry name" value="HTH_LYSR"/>
    <property type="match status" value="1"/>
</dbReference>
<dbReference type="PANTHER" id="PTHR30419">
    <property type="entry name" value="HTH-TYPE TRANSCRIPTIONAL REGULATOR YBHD"/>
    <property type="match status" value="1"/>
</dbReference>
<dbReference type="InterPro" id="IPR036388">
    <property type="entry name" value="WH-like_DNA-bd_sf"/>
</dbReference>
<dbReference type="RefSeq" id="WP_171708885.1">
    <property type="nucleotide sequence ID" value="NZ_JAAVLW010000002.1"/>
</dbReference>
<keyword evidence="9" id="KW-1185">Reference proteome</keyword>
<dbReference type="InterPro" id="IPR050950">
    <property type="entry name" value="HTH-type_LysR_regulators"/>
</dbReference>
<keyword evidence="3" id="KW-0805">Transcription regulation</keyword>
<accession>A0A7Y4M151</accession>
<keyword evidence="5" id="KW-0804">Transcription</keyword>
<dbReference type="Pfam" id="PF03466">
    <property type="entry name" value="LysR_substrate"/>
    <property type="match status" value="1"/>
</dbReference>
<dbReference type="GO" id="GO:0005829">
    <property type="term" value="C:cytosol"/>
    <property type="evidence" value="ECO:0007669"/>
    <property type="project" value="TreeGrafter"/>
</dbReference>
<dbReference type="SUPFAM" id="SSF53850">
    <property type="entry name" value="Periplasmic binding protein-like II"/>
    <property type="match status" value="1"/>
</dbReference>
<dbReference type="Pfam" id="PF00126">
    <property type="entry name" value="HTH_1"/>
    <property type="match status" value="1"/>
</dbReference>
<name>A0A7Y4M151_9BRAD</name>
<proteinExistence type="inferred from homology"/>
<dbReference type="CDD" id="cd05466">
    <property type="entry name" value="PBP2_LTTR_substrate"/>
    <property type="match status" value="1"/>
</dbReference>
<comment type="caution">
    <text evidence="8">The sequence shown here is derived from an EMBL/GenBank/DDBJ whole genome shotgun (WGS) entry which is preliminary data.</text>
</comment>